<reference evidence="2" key="1">
    <citation type="submission" date="2009-01" db="EMBL/GenBank/DDBJ databases">
        <title>Complete sequence of plasmid1 of Arthrobacter chlorophenolicus A6.</title>
        <authorList>
            <consortium name="US DOE Joint Genome Institute"/>
            <person name="Lucas S."/>
            <person name="Copeland A."/>
            <person name="Lapidus A."/>
            <person name="Glavina del Rio T."/>
            <person name="Tice H."/>
            <person name="Bruce D."/>
            <person name="Goodwin L."/>
            <person name="Pitluck S."/>
            <person name="Goltsman E."/>
            <person name="Clum A."/>
            <person name="Larimer F."/>
            <person name="Land M."/>
            <person name="Hauser L."/>
            <person name="Kyrpides N."/>
            <person name="Mikhailova N."/>
            <person name="Jansson J."/>
            <person name="Richardson P."/>
        </authorList>
    </citation>
    <scope>NUCLEOTIDE SEQUENCE [LARGE SCALE GENOMIC DNA]</scope>
    <source>
        <strain evidence="2">A6</strain>
        <plasmid evidence="2">pACHL01</plasmid>
    </source>
</reference>
<feature type="transmembrane region" description="Helical" evidence="1">
    <location>
        <begin position="169"/>
        <end position="190"/>
    </location>
</feature>
<keyword evidence="1" id="KW-0812">Transmembrane</keyword>
<dbReference type="OrthoDB" id="3718129at2"/>
<feature type="transmembrane region" description="Helical" evidence="1">
    <location>
        <begin position="63"/>
        <end position="84"/>
    </location>
</feature>
<evidence type="ECO:0008006" key="4">
    <source>
        <dbReference type="Google" id="ProtNLM"/>
    </source>
</evidence>
<dbReference type="EMBL" id="CP001342">
    <property type="protein sequence ID" value="ACL42161.1"/>
    <property type="molecule type" value="Genomic_DNA"/>
</dbReference>
<dbReference type="AlphaFoldDB" id="B8HIB4"/>
<keyword evidence="1" id="KW-0472">Membrane</keyword>
<gene>
    <name evidence="2" type="ordered locus">Achl_4210</name>
</gene>
<dbReference type="RefSeq" id="WP_012623178.1">
    <property type="nucleotide sequence ID" value="NC_011879.1"/>
</dbReference>
<evidence type="ECO:0000313" key="3">
    <source>
        <dbReference type="Proteomes" id="UP000002505"/>
    </source>
</evidence>
<protein>
    <recommendedName>
        <fullName evidence="4">Integral membrane protein</fullName>
    </recommendedName>
</protein>
<sequence length="323" mass="35556">MMQLLMAAALAVLACARIPVLRRNRKDTVFVAAVLACGAALLTDPDVYVAVDHAIGGINLARLIMQMLMVLGLWFLRSALLHAVAPGTRNTLLRRSPLLVALGLLVVFFLMVGPTHTTTTWGDEFEGEITGALFSVTGIAFISWVCGEIAVVCFSYLRRLRGTFRRGFTMVGTGCTVGCLTMAMMAYGVIAHALPGVDPLPWMTPDVYHGLELLSIADVGIGLTMTAVAGHRRRVRIARWEKEAFEMVQPIREHALRVAGLQRTLEADDEAPLQDRLHRMIVEIWDAELAAGGDSVLTPEWRAYLLEVERKLDMEHADLHRTS</sequence>
<feature type="transmembrane region" description="Helical" evidence="1">
    <location>
        <begin position="210"/>
        <end position="230"/>
    </location>
</feature>
<name>B8HIB4_PSECP</name>
<evidence type="ECO:0000313" key="2">
    <source>
        <dbReference type="EMBL" id="ACL42161.1"/>
    </source>
</evidence>
<keyword evidence="3" id="KW-1185">Reference proteome</keyword>
<evidence type="ECO:0000256" key="1">
    <source>
        <dbReference type="SAM" id="Phobius"/>
    </source>
</evidence>
<organism evidence="2 3">
    <name type="scientific">Pseudarthrobacter chlorophenolicus (strain ATCC 700700 / DSM 12829 / CIP 107037 / JCM 12360 / KCTC 9906 / NCIMB 13794 / A6)</name>
    <name type="common">Arthrobacter chlorophenolicus</name>
    <dbReference type="NCBI Taxonomy" id="452863"/>
    <lineage>
        <taxon>Bacteria</taxon>
        <taxon>Bacillati</taxon>
        <taxon>Actinomycetota</taxon>
        <taxon>Actinomycetes</taxon>
        <taxon>Micrococcales</taxon>
        <taxon>Micrococcaceae</taxon>
        <taxon>Pseudarthrobacter</taxon>
    </lineage>
</organism>
<feature type="transmembrane region" description="Helical" evidence="1">
    <location>
        <begin position="96"/>
        <end position="113"/>
    </location>
</feature>
<dbReference type="HOGENOM" id="CLU_873317_0_0_11"/>
<proteinExistence type="predicted"/>
<keyword evidence="2" id="KW-0614">Plasmid</keyword>
<accession>B8HIB4</accession>
<keyword evidence="1" id="KW-1133">Transmembrane helix</keyword>
<feature type="transmembrane region" description="Helical" evidence="1">
    <location>
        <begin position="133"/>
        <end position="157"/>
    </location>
</feature>
<dbReference type="KEGG" id="ach:Achl_4210"/>
<dbReference type="Proteomes" id="UP000002505">
    <property type="component" value="Plasmid pACHL01"/>
</dbReference>
<geneLocation type="plasmid" evidence="2 3">
    <name>pACHL01</name>
</geneLocation>